<gene>
    <name evidence="3" type="ORF">GCM10009747_30560</name>
</gene>
<feature type="compositionally biased region" description="Basic residues" evidence="1">
    <location>
        <begin position="149"/>
        <end position="165"/>
    </location>
</feature>
<organism evidence="3 4">
    <name type="scientific">Agromyces humatus</name>
    <dbReference type="NCBI Taxonomy" id="279573"/>
    <lineage>
        <taxon>Bacteria</taxon>
        <taxon>Bacillati</taxon>
        <taxon>Actinomycetota</taxon>
        <taxon>Actinomycetes</taxon>
        <taxon>Micrococcales</taxon>
        <taxon>Microbacteriaceae</taxon>
        <taxon>Agromyces</taxon>
    </lineage>
</organism>
<name>A0ABP4X553_9MICO</name>
<keyword evidence="4" id="KW-1185">Reference proteome</keyword>
<dbReference type="InterPro" id="IPR036597">
    <property type="entry name" value="Fido-like_dom_sf"/>
</dbReference>
<comment type="caution">
    <text evidence="3">The sequence shown here is derived from an EMBL/GenBank/DDBJ whole genome shotgun (WGS) entry which is preliminary data.</text>
</comment>
<feature type="region of interest" description="Disordered" evidence="1">
    <location>
        <begin position="133"/>
        <end position="165"/>
    </location>
</feature>
<evidence type="ECO:0000259" key="2">
    <source>
        <dbReference type="PROSITE" id="PS51459"/>
    </source>
</evidence>
<protein>
    <recommendedName>
        <fullName evidence="2">Fido domain-containing protein</fullName>
    </recommendedName>
</protein>
<dbReference type="Proteomes" id="UP001500506">
    <property type="component" value="Unassembled WGS sequence"/>
</dbReference>
<proteinExistence type="predicted"/>
<evidence type="ECO:0000256" key="1">
    <source>
        <dbReference type="SAM" id="MobiDB-lite"/>
    </source>
</evidence>
<reference evidence="4" key="1">
    <citation type="journal article" date="2019" name="Int. J. Syst. Evol. Microbiol.">
        <title>The Global Catalogue of Microorganisms (GCM) 10K type strain sequencing project: providing services to taxonomists for standard genome sequencing and annotation.</title>
        <authorList>
            <consortium name="The Broad Institute Genomics Platform"/>
            <consortium name="The Broad Institute Genome Sequencing Center for Infectious Disease"/>
            <person name="Wu L."/>
            <person name="Ma J."/>
        </authorList>
    </citation>
    <scope>NUCLEOTIDE SEQUENCE [LARGE SCALE GENOMIC DNA]</scope>
    <source>
        <strain evidence="4">JCM 14319</strain>
    </source>
</reference>
<dbReference type="PROSITE" id="PS51459">
    <property type="entry name" value="FIDO"/>
    <property type="match status" value="1"/>
</dbReference>
<dbReference type="PANTHER" id="PTHR13504">
    <property type="entry name" value="FIDO DOMAIN-CONTAINING PROTEIN DDB_G0283145"/>
    <property type="match status" value="1"/>
</dbReference>
<sequence>MGNTRAMQSALTLADELTPDSVREMHRVLMDGTNHTPGDWRTQPVWIGRSARSPVGATFVAPQHERVPGLMDDVMAFARRDDLPVLAQVAIVHAQFETIHPFTDGNGRTGRALVQSMLRGKDITRSVTVPVRRAPHRRERLPRSAHGLSWRRRRTHHRTDVRRLG</sequence>
<dbReference type="Pfam" id="PF02661">
    <property type="entry name" value="Fic"/>
    <property type="match status" value="1"/>
</dbReference>
<feature type="domain" description="Fido" evidence="2">
    <location>
        <begin position="17"/>
        <end position="165"/>
    </location>
</feature>
<evidence type="ECO:0000313" key="4">
    <source>
        <dbReference type="Proteomes" id="UP001500506"/>
    </source>
</evidence>
<evidence type="ECO:0000313" key="3">
    <source>
        <dbReference type="EMBL" id="GAA1767740.1"/>
    </source>
</evidence>
<dbReference type="SUPFAM" id="SSF140931">
    <property type="entry name" value="Fic-like"/>
    <property type="match status" value="1"/>
</dbReference>
<accession>A0ABP4X553</accession>
<dbReference type="InterPro" id="IPR003812">
    <property type="entry name" value="Fido"/>
</dbReference>
<dbReference type="PANTHER" id="PTHR13504:SF38">
    <property type="entry name" value="FIDO DOMAIN-CONTAINING PROTEIN"/>
    <property type="match status" value="1"/>
</dbReference>
<dbReference type="InterPro" id="IPR040198">
    <property type="entry name" value="Fido_containing"/>
</dbReference>
<dbReference type="Gene3D" id="1.10.3290.10">
    <property type="entry name" value="Fido-like domain"/>
    <property type="match status" value="1"/>
</dbReference>
<dbReference type="EMBL" id="BAAANH010000006">
    <property type="protein sequence ID" value="GAA1767740.1"/>
    <property type="molecule type" value="Genomic_DNA"/>
</dbReference>